<comment type="similarity">
    <text evidence="10">Belongs to the glycosyl hydrolase 3 family. NagZ subfamily.</text>
</comment>
<dbReference type="AlphaFoldDB" id="A0A9X4SA22"/>
<dbReference type="Pfam" id="PF00933">
    <property type="entry name" value="Glyco_hydro_3"/>
    <property type="match status" value="1"/>
</dbReference>
<dbReference type="SUPFAM" id="SSF51445">
    <property type="entry name" value="(Trans)glycosidases"/>
    <property type="match status" value="1"/>
</dbReference>
<keyword evidence="6 10" id="KW-0573">Peptidoglycan synthesis</keyword>
<evidence type="ECO:0000256" key="10">
    <source>
        <dbReference type="HAMAP-Rule" id="MF_00364"/>
    </source>
</evidence>
<dbReference type="GO" id="GO:0004563">
    <property type="term" value="F:beta-N-acetylhexosaminidase activity"/>
    <property type="evidence" value="ECO:0007669"/>
    <property type="project" value="UniProtKB-UniRule"/>
</dbReference>
<evidence type="ECO:0000259" key="11">
    <source>
        <dbReference type="Pfam" id="PF00933"/>
    </source>
</evidence>
<reference evidence="12" key="1">
    <citation type="submission" date="2013-01" db="EMBL/GenBank/DDBJ databases">
        <title>Genome draft of Hydrogenophaga taeniospiralis 2K1.</title>
        <authorList>
            <person name="Gomila M."/>
            <person name="Lalucat J."/>
        </authorList>
    </citation>
    <scope>NUCLEOTIDE SEQUENCE</scope>
    <source>
        <strain evidence="12">CCUG 15921</strain>
    </source>
</reference>
<evidence type="ECO:0000256" key="1">
    <source>
        <dbReference type="ARBA" id="ARBA00001231"/>
    </source>
</evidence>
<keyword evidence="9 10" id="KW-0961">Cell wall biogenesis/degradation</keyword>
<dbReference type="GO" id="GO:0005975">
    <property type="term" value="P:carbohydrate metabolic process"/>
    <property type="evidence" value="ECO:0007669"/>
    <property type="project" value="InterPro"/>
</dbReference>
<keyword evidence="4 10" id="KW-0378">Hydrolase</keyword>
<evidence type="ECO:0000313" key="12">
    <source>
        <dbReference type="EMBL" id="MDG5977435.1"/>
    </source>
</evidence>
<dbReference type="GO" id="GO:0005737">
    <property type="term" value="C:cytoplasm"/>
    <property type="evidence" value="ECO:0007669"/>
    <property type="project" value="UniProtKB-SubCell"/>
</dbReference>
<keyword evidence="3 10" id="KW-0132">Cell division</keyword>
<feature type="binding site" evidence="10">
    <location>
        <begin position="179"/>
        <end position="180"/>
    </location>
    <ligand>
        <name>substrate</name>
    </ligand>
</feature>
<evidence type="ECO:0000256" key="4">
    <source>
        <dbReference type="ARBA" id="ARBA00022801"/>
    </source>
</evidence>
<dbReference type="GO" id="GO:0009252">
    <property type="term" value="P:peptidoglycan biosynthetic process"/>
    <property type="evidence" value="ECO:0007669"/>
    <property type="project" value="UniProtKB-KW"/>
</dbReference>
<feature type="binding site" evidence="10">
    <location>
        <position position="72"/>
    </location>
    <ligand>
        <name>substrate</name>
    </ligand>
</feature>
<feature type="active site" description="Nucleophile" evidence="10">
    <location>
        <position position="262"/>
    </location>
</feature>
<dbReference type="PANTHER" id="PTHR30480">
    <property type="entry name" value="BETA-HEXOSAMINIDASE-RELATED"/>
    <property type="match status" value="1"/>
</dbReference>
<keyword evidence="7 10" id="KW-0326">Glycosidase</keyword>
<dbReference type="InterPro" id="IPR050226">
    <property type="entry name" value="NagZ_Beta-hexosaminidase"/>
</dbReference>
<feature type="domain" description="Glycoside hydrolase family 3 N-terminal" evidence="11">
    <location>
        <begin position="17"/>
        <end position="318"/>
    </location>
</feature>
<keyword evidence="13" id="KW-1185">Reference proteome</keyword>
<dbReference type="InterPro" id="IPR017853">
    <property type="entry name" value="GH"/>
</dbReference>
<feature type="active site" description="Proton donor/acceptor" evidence="10">
    <location>
        <position position="192"/>
    </location>
</feature>
<evidence type="ECO:0000256" key="3">
    <source>
        <dbReference type="ARBA" id="ARBA00022618"/>
    </source>
</evidence>
<dbReference type="EMBL" id="AOGK01000021">
    <property type="protein sequence ID" value="MDG5977435.1"/>
    <property type="molecule type" value="Genomic_DNA"/>
</dbReference>
<sequence length="363" mass="39151">MHQHAPLIIDVAGHSLTTAERRRLAHPLVGGVILFSRNWQDRAQLTRLCRQIKSVRHDLLIAVDHEGGRVQRFRTDGFTHLPPMAAFGTLWGQPGRPGELDGASALRACNAATAAGYVLGAELRACGVDLSFTPVLDLDYGESSVIGDRAFARDPRVVTLLAQALMLGLQQSGMGNCGKHFPGHGFVKADSHLAIPVDQRSLKAILAEDAAPYGWLSSSLQAVMPAHVIYPKVDSRPAGFSPRWLQEVLRRQLHFTGAIFSDDLSMAAARQIEGREVGFAEAALAALSAGGDMVVLCNQSVVDGGAPIDEAIEALSRAQVQGDWIVNPASEERRLALFPQGAAMDWDQLMVSARYMEALSLLP</sequence>
<evidence type="ECO:0000256" key="6">
    <source>
        <dbReference type="ARBA" id="ARBA00022984"/>
    </source>
</evidence>
<protein>
    <recommendedName>
        <fullName evidence="10">Beta-hexosaminidase</fullName>
        <ecNumber evidence="10">3.2.1.52</ecNumber>
    </recommendedName>
    <alternativeName>
        <fullName evidence="10">Beta-N-acetylhexosaminidase</fullName>
    </alternativeName>
    <alternativeName>
        <fullName evidence="10">N-acetyl-beta-glucosaminidase</fullName>
    </alternativeName>
</protein>
<dbReference type="PANTHER" id="PTHR30480:SF13">
    <property type="entry name" value="BETA-HEXOSAMINIDASE"/>
    <property type="match status" value="1"/>
</dbReference>
<evidence type="ECO:0000313" key="13">
    <source>
        <dbReference type="Proteomes" id="UP001152876"/>
    </source>
</evidence>
<dbReference type="GO" id="GO:0008360">
    <property type="term" value="P:regulation of cell shape"/>
    <property type="evidence" value="ECO:0007669"/>
    <property type="project" value="UniProtKB-KW"/>
</dbReference>
<feature type="binding site" evidence="10">
    <location>
        <position position="64"/>
    </location>
    <ligand>
        <name>substrate</name>
    </ligand>
</feature>
<dbReference type="GO" id="GO:0071555">
    <property type="term" value="P:cell wall organization"/>
    <property type="evidence" value="ECO:0007669"/>
    <property type="project" value="UniProtKB-KW"/>
</dbReference>
<accession>A0A9X4SA22</accession>
<evidence type="ECO:0000256" key="8">
    <source>
        <dbReference type="ARBA" id="ARBA00023306"/>
    </source>
</evidence>
<keyword evidence="5 10" id="KW-0133">Cell shape</keyword>
<gene>
    <name evidence="10" type="primary">nagZ</name>
    <name evidence="12" type="ORF">H010_19422</name>
</gene>
<dbReference type="Gene3D" id="3.20.20.300">
    <property type="entry name" value="Glycoside hydrolase, family 3, N-terminal domain"/>
    <property type="match status" value="1"/>
</dbReference>
<dbReference type="Proteomes" id="UP001152876">
    <property type="component" value="Unassembled WGS sequence"/>
</dbReference>
<comment type="pathway">
    <text evidence="10">Cell wall biogenesis; peptidoglycan recycling.</text>
</comment>
<evidence type="ECO:0000256" key="9">
    <source>
        <dbReference type="ARBA" id="ARBA00023316"/>
    </source>
</evidence>
<proteinExistence type="inferred from homology"/>
<organism evidence="12 13">
    <name type="scientific">Hydrogenophaga taeniospiralis CCUG 15921</name>
    <dbReference type="NCBI Taxonomy" id="1281780"/>
    <lineage>
        <taxon>Bacteria</taxon>
        <taxon>Pseudomonadati</taxon>
        <taxon>Pseudomonadota</taxon>
        <taxon>Betaproteobacteria</taxon>
        <taxon>Burkholderiales</taxon>
        <taxon>Comamonadaceae</taxon>
        <taxon>Hydrogenophaga</taxon>
    </lineage>
</organism>
<dbReference type="GO" id="GO:0051301">
    <property type="term" value="P:cell division"/>
    <property type="evidence" value="ECO:0007669"/>
    <property type="project" value="UniProtKB-KW"/>
</dbReference>
<evidence type="ECO:0000256" key="7">
    <source>
        <dbReference type="ARBA" id="ARBA00023295"/>
    </source>
</evidence>
<dbReference type="HAMAP" id="MF_00364">
    <property type="entry name" value="NagZ"/>
    <property type="match status" value="1"/>
</dbReference>
<dbReference type="InterPro" id="IPR036962">
    <property type="entry name" value="Glyco_hydro_3_N_sf"/>
</dbReference>
<evidence type="ECO:0000256" key="2">
    <source>
        <dbReference type="ARBA" id="ARBA00022490"/>
    </source>
</evidence>
<comment type="subcellular location">
    <subcellularLocation>
        <location evidence="10">Cytoplasm</location>
    </subcellularLocation>
</comment>
<dbReference type="EC" id="3.2.1.52" evidence="10"/>
<dbReference type="OrthoDB" id="9786661at2"/>
<comment type="function">
    <text evidence="10">Plays a role in peptidoglycan recycling by cleaving the terminal beta-1,4-linked N-acetylglucosamine (GlcNAc) from peptide-linked peptidoglycan fragments, giving rise to free GlcNAc, anhydro-N-acetylmuramic acid and anhydro-N-acetylmuramic acid-linked peptides.</text>
</comment>
<dbReference type="InterPro" id="IPR022956">
    <property type="entry name" value="Beta_hexosaminidase_bac"/>
</dbReference>
<feature type="site" description="Important for catalytic activity" evidence="10">
    <location>
        <position position="190"/>
    </location>
</feature>
<feature type="binding site" evidence="10">
    <location>
        <position position="149"/>
    </location>
    <ligand>
        <name>substrate</name>
    </ligand>
</feature>
<comment type="caution">
    <text evidence="12">The sequence shown here is derived from an EMBL/GenBank/DDBJ whole genome shotgun (WGS) entry which is preliminary data.</text>
</comment>
<keyword evidence="8 10" id="KW-0131">Cell cycle</keyword>
<dbReference type="InterPro" id="IPR001764">
    <property type="entry name" value="Glyco_hydro_3_N"/>
</dbReference>
<dbReference type="GO" id="GO:0009254">
    <property type="term" value="P:peptidoglycan turnover"/>
    <property type="evidence" value="ECO:0007669"/>
    <property type="project" value="UniProtKB-UniRule"/>
</dbReference>
<keyword evidence="2 10" id="KW-0963">Cytoplasm</keyword>
<dbReference type="NCBIfam" id="NF003740">
    <property type="entry name" value="PRK05337.1"/>
    <property type="match status" value="1"/>
</dbReference>
<comment type="catalytic activity">
    <reaction evidence="1 10">
        <text>Hydrolysis of terminal non-reducing N-acetyl-D-hexosamine residues in N-acetyl-beta-D-hexosaminides.</text>
        <dbReference type="EC" id="3.2.1.52"/>
    </reaction>
</comment>
<evidence type="ECO:0000256" key="5">
    <source>
        <dbReference type="ARBA" id="ARBA00022960"/>
    </source>
</evidence>
<name>A0A9X4SA22_9BURK</name>
<dbReference type="RefSeq" id="WP_068173962.1">
    <property type="nucleotide sequence ID" value="NZ_AOGK01000021.1"/>
</dbReference>